<dbReference type="GO" id="GO:0006281">
    <property type="term" value="P:DNA repair"/>
    <property type="evidence" value="ECO:0007669"/>
    <property type="project" value="TreeGrafter"/>
</dbReference>
<feature type="region of interest" description="Disordered" evidence="1">
    <location>
        <begin position="302"/>
        <end position="380"/>
    </location>
</feature>
<feature type="compositionally biased region" description="Basic residues" evidence="1">
    <location>
        <begin position="173"/>
        <end position="183"/>
    </location>
</feature>
<dbReference type="GO" id="GO:0008237">
    <property type="term" value="F:metallopeptidase activity"/>
    <property type="evidence" value="ECO:0007669"/>
    <property type="project" value="TreeGrafter"/>
</dbReference>
<feature type="region of interest" description="Disordered" evidence="1">
    <location>
        <begin position="162"/>
        <end position="236"/>
    </location>
</feature>
<feature type="domain" description="WLM" evidence="2">
    <location>
        <begin position="10"/>
        <end position="250"/>
    </location>
</feature>
<dbReference type="InterPro" id="IPR013536">
    <property type="entry name" value="WLM_dom"/>
</dbReference>
<dbReference type="OrthoDB" id="447842at2759"/>
<dbReference type="Pfam" id="PF08325">
    <property type="entry name" value="WLM"/>
    <property type="match status" value="1"/>
</dbReference>
<dbReference type="InterPro" id="IPR053000">
    <property type="entry name" value="WSS1-like_metalloprotease"/>
</dbReference>
<dbReference type="Proteomes" id="UP000799302">
    <property type="component" value="Unassembled WGS sequence"/>
</dbReference>
<feature type="compositionally biased region" description="Basic and acidic residues" evidence="1">
    <location>
        <begin position="273"/>
        <end position="285"/>
    </location>
</feature>
<evidence type="ECO:0000256" key="1">
    <source>
        <dbReference type="SAM" id="MobiDB-lite"/>
    </source>
</evidence>
<feature type="compositionally biased region" description="Basic and acidic residues" evidence="1">
    <location>
        <begin position="344"/>
        <end position="360"/>
    </location>
</feature>
<proteinExistence type="predicted"/>
<organism evidence="3 4">
    <name type="scientific">Microthyrium microscopicum</name>
    <dbReference type="NCBI Taxonomy" id="703497"/>
    <lineage>
        <taxon>Eukaryota</taxon>
        <taxon>Fungi</taxon>
        <taxon>Dikarya</taxon>
        <taxon>Ascomycota</taxon>
        <taxon>Pezizomycotina</taxon>
        <taxon>Dothideomycetes</taxon>
        <taxon>Dothideomycetes incertae sedis</taxon>
        <taxon>Microthyriales</taxon>
        <taxon>Microthyriaceae</taxon>
        <taxon>Microthyrium</taxon>
    </lineage>
</organism>
<dbReference type="AlphaFoldDB" id="A0A6A6TZX1"/>
<reference evidence="3" key="1">
    <citation type="journal article" date="2020" name="Stud. Mycol.">
        <title>101 Dothideomycetes genomes: a test case for predicting lifestyles and emergence of pathogens.</title>
        <authorList>
            <person name="Haridas S."/>
            <person name="Albert R."/>
            <person name="Binder M."/>
            <person name="Bloem J."/>
            <person name="Labutti K."/>
            <person name="Salamov A."/>
            <person name="Andreopoulos B."/>
            <person name="Baker S."/>
            <person name="Barry K."/>
            <person name="Bills G."/>
            <person name="Bluhm B."/>
            <person name="Cannon C."/>
            <person name="Castanera R."/>
            <person name="Culley D."/>
            <person name="Daum C."/>
            <person name="Ezra D."/>
            <person name="Gonzalez J."/>
            <person name="Henrissat B."/>
            <person name="Kuo A."/>
            <person name="Liang C."/>
            <person name="Lipzen A."/>
            <person name="Lutzoni F."/>
            <person name="Magnuson J."/>
            <person name="Mondo S."/>
            <person name="Nolan M."/>
            <person name="Ohm R."/>
            <person name="Pangilinan J."/>
            <person name="Park H.-J."/>
            <person name="Ramirez L."/>
            <person name="Alfaro M."/>
            <person name="Sun H."/>
            <person name="Tritt A."/>
            <person name="Yoshinaga Y."/>
            <person name="Zwiers L.-H."/>
            <person name="Turgeon B."/>
            <person name="Goodwin S."/>
            <person name="Spatafora J."/>
            <person name="Crous P."/>
            <person name="Grigoriev I."/>
        </authorList>
    </citation>
    <scope>NUCLEOTIDE SEQUENCE</scope>
    <source>
        <strain evidence="3">CBS 115976</strain>
    </source>
</reference>
<feature type="compositionally biased region" description="Acidic residues" evidence="1">
    <location>
        <begin position="259"/>
        <end position="272"/>
    </location>
</feature>
<dbReference type="PROSITE" id="PS51397">
    <property type="entry name" value="WLM"/>
    <property type="match status" value="1"/>
</dbReference>
<dbReference type="PANTHER" id="PTHR46622:SF1">
    <property type="entry name" value="DNA-DEPENDENT METALLOPROTEASE WSS1"/>
    <property type="match status" value="1"/>
</dbReference>
<dbReference type="Gene3D" id="3.30.2010.10">
    <property type="entry name" value="Metalloproteases ('zincins'), catalytic domain"/>
    <property type="match status" value="1"/>
</dbReference>
<evidence type="ECO:0000259" key="2">
    <source>
        <dbReference type="PROSITE" id="PS51397"/>
    </source>
</evidence>
<evidence type="ECO:0000313" key="4">
    <source>
        <dbReference type="Proteomes" id="UP000799302"/>
    </source>
</evidence>
<feature type="region of interest" description="Disordered" evidence="1">
    <location>
        <begin position="248"/>
        <end position="288"/>
    </location>
</feature>
<feature type="compositionally biased region" description="Basic and acidic residues" evidence="1">
    <location>
        <begin position="213"/>
        <end position="223"/>
    </location>
</feature>
<gene>
    <name evidence="3" type="ORF">BT63DRAFT_434612</name>
</gene>
<keyword evidence="4" id="KW-1185">Reference proteome</keyword>
<feature type="compositionally biased region" description="Basic and acidic residues" evidence="1">
    <location>
        <begin position="184"/>
        <end position="193"/>
    </location>
</feature>
<protein>
    <submittedName>
        <fullName evidence="3">WLM-domain-containing protein</fullName>
    </submittedName>
</protein>
<name>A0A6A6TZX1_9PEZI</name>
<dbReference type="GO" id="GO:0005634">
    <property type="term" value="C:nucleus"/>
    <property type="evidence" value="ECO:0007669"/>
    <property type="project" value="TreeGrafter"/>
</dbReference>
<dbReference type="PANTHER" id="PTHR46622">
    <property type="entry name" value="DNA-DEPENDENT METALLOPROTEASE WSS1"/>
    <property type="match status" value="1"/>
</dbReference>
<evidence type="ECO:0000313" key="3">
    <source>
        <dbReference type="EMBL" id="KAF2665250.1"/>
    </source>
</evidence>
<accession>A0A6A6TZX1</accession>
<dbReference type="EMBL" id="MU004241">
    <property type="protein sequence ID" value="KAF2665250.1"/>
    <property type="molecule type" value="Genomic_DNA"/>
</dbReference>
<sequence>MPLGFERINERVKRPNELINFIRPLKGPAEATSQDFLERIAAIVYPVMRDSHIAVMALEEYPPNTEFWGRNFNAGEVIQLVLKRRDGGWLPFRHVQMVMIHELAHCKEMNHSRFFWRVRNEYASGLTTLWAKGYTGEGFWGSGRGLGDGTFLHNNMPDESISPDSLCGGAYKNRGKRKRGGKSKKPELSSAERKQRRILKKFGAGGTALGGDEQERQKLENGKKVKGKPRVAGSARARELRAAAALARFSKVEPSPEPDSSETEWDESETEDETHILKSNGKELVRVCGDMDENDADVKREKDEMMATPPKDVPTLKPSKDDIGTKHSTKVKSAPADHNTVHRAKVDPPIKKEGVSRSELSENALLPTKDPPLPRKPSSTRTATCEVCSLSNDPGSTICMACSNVLDPSIVWNHWKCTSDTCKGGAYINPGDYGLCQLCGARKP</sequence>